<keyword evidence="1 3" id="KW-0378">Hydrolase</keyword>
<reference evidence="3 4" key="1">
    <citation type="submission" date="2014-01" db="EMBL/GenBank/DDBJ databases">
        <authorList>
            <consortium name="Genome Consortium for Active Teaching"/>
            <person name="Sontag T.C."/>
            <person name="Newman J.D."/>
        </authorList>
    </citation>
    <scope>NUCLEOTIDE SEQUENCE [LARGE SCALE GENOMIC DNA]</scope>
    <source>
        <strain evidence="3 4">DSM 19056</strain>
    </source>
</reference>
<dbReference type="Proteomes" id="UP000197587">
    <property type="component" value="Unassembled WGS sequence"/>
</dbReference>
<dbReference type="Pfam" id="PF00561">
    <property type="entry name" value="Abhydrolase_1"/>
    <property type="match status" value="1"/>
</dbReference>
<protein>
    <submittedName>
        <fullName evidence="3">Alpha/beta hydrolase</fullName>
    </submittedName>
</protein>
<proteinExistence type="predicted"/>
<dbReference type="PROSITE" id="PS51257">
    <property type="entry name" value="PROKAR_LIPOPROTEIN"/>
    <property type="match status" value="1"/>
</dbReference>
<dbReference type="GO" id="GO:0016020">
    <property type="term" value="C:membrane"/>
    <property type="evidence" value="ECO:0007669"/>
    <property type="project" value="TreeGrafter"/>
</dbReference>
<evidence type="ECO:0000313" key="3">
    <source>
        <dbReference type="EMBL" id="OWK98871.1"/>
    </source>
</evidence>
<evidence type="ECO:0000256" key="1">
    <source>
        <dbReference type="ARBA" id="ARBA00022801"/>
    </source>
</evidence>
<dbReference type="Gene3D" id="3.40.50.1820">
    <property type="entry name" value="alpha/beta hydrolase"/>
    <property type="match status" value="1"/>
</dbReference>
<accession>A0A246BB49</accession>
<dbReference type="EMBL" id="JASZ02000005">
    <property type="protein sequence ID" value="OWK98871.1"/>
    <property type="molecule type" value="Genomic_DNA"/>
</dbReference>
<gene>
    <name evidence="3" type="ORF">AP75_04150</name>
</gene>
<dbReference type="PANTHER" id="PTHR43798:SF31">
    <property type="entry name" value="AB HYDROLASE SUPERFAMILY PROTEIN YCLE"/>
    <property type="match status" value="1"/>
</dbReference>
<dbReference type="InterPro" id="IPR029058">
    <property type="entry name" value="AB_hydrolase_fold"/>
</dbReference>
<evidence type="ECO:0000313" key="4">
    <source>
        <dbReference type="Proteomes" id="UP000197587"/>
    </source>
</evidence>
<dbReference type="GO" id="GO:0016787">
    <property type="term" value="F:hydrolase activity"/>
    <property type="evidence" value="ECO:0007669"/>
    <property type="project" value="UniProtKB-KW"/>
</dbReference>
<reference evidence="3 4" key="2">
    <citation type="submission" date="2017-05" db="EMBL/GenBank/DDBJ databases">
        <title>Genome of Chryseobacterium haifense.</title>
        <authorList>
            <person name="Newman J.D."/>
        </authorList>
    </citation>
    <scope>NUCLEOTIDE SEQUENCE [LARGE SCALE GENOMIC DNA]</scope>
    <source>
        <strain evidence="3 4">DSM 19056</strain>
    </source>
</reference>
<name>A0A246BB49_9FLAO</name>
<keyword evidence="4" id="KW-1185">Reference proteome</keyword>
<dbReference type="RefSeq" id="WP_031502585.1">
    <property type="nucleotide sequence ID" value="NZ_JASZ02000005.1"/>
</dbReference>
<dbReference type="InterPro" id="IPR050266">
    <property type="entry name" value="AB_hydrolase_sf"/>
</dbReference>
<organism evidence="3 4">
    <name type="scientific">Kaistella haifensis DSM 19056</name>
    <dbReference type="NCBI Taxonomy" id="1450526"/>
    <lineage>
        <taxon>Bacteria</taxon>
        <taxon>Pseudomonadati</taxon>
        <taxon>Bacteroidota</taxon>
        <taxon>Flavobacteriia</taxon>
        <taxon>Flavobacteriales</taxon>
        <taxon>Weeksellaceae</taxon>
        <taxon>Chryseobacterium group</taxon>
        <taxon>Kaistella</taxon>
    </lineage>
</organism>
<dbReference type="InterPro" id="IPR000073">
    <property type="entry name" value="AB_hydrolase_1"/>
</dbReference>
<dbReference type="SUPFAM" id="SSF53474">
    <property type="entry name" value="alpha/beta-Hydrolases"/>
    <property type="match status" value="1"/>
</dbReference>
<dbReference type="AlphaFoldDB" id="A0A246BB49"/>
<feature type="domain" description="AB hydrolase-1" evidence="2">
    <location>
        <begin position="51"/>
        <end position="298"/>
    </location>
</feature>
<dbReference type="PANTHER" id="PTHR43798">
    <property type="entry name" value="MONOACYLGLYCEROL LIPASE"/>
    <property type="match status" value="1"/>
</dbReference>
<evidence type="ECO:0000259" key="2">
    <source>
        <dbReference type="Pfam" id="PF00561"/>
    </source>
</evidence>
<comment type="caution">
    <text evidence="3">The sequence shown here is derived from an EMBL/GenBank/DDBJ whole genome shotgun (WGS) entry which is preliminary data.</text>
</comment>
<sequence length="315" mass="36593">MKQMFRILIILLLLISCISNSKIENGNYVEKIDGLNINYVVRGKGPIMLVGHPSSGKIGYELTLKQLEDKFTMVYYDSRGTGKSDAPTKIEFYKPEYSVKEIELIRQKIGAKEIWLFGHSDQSAIALQYAIKYPKHLAGLILSGTSLVGTQSESIESRRNSENKRIAESKWFAKVIKDWDYMTSNNTTFDKNGNDISTAKIKWWTYNEETAQKVIPITKEITKAGRRKPINNEYYQETPEERNKYLKIQKQIRNLNTRILIINGKYDTNNPEEFAKELHFWLPNSKLVVIDKAGHFPWVEQPDETFKEIKKWLEE</sequence>